<name>A0A2P5YVR6_GOSBA</name>
<dbReference type="Proteomes" id="UP000239757">
    <property type="component" value="Unassembled WGS sequence"/>
</dbReference>
<protein>
    <submittedName>
        <fullName evidence="1">Uncharacterized protein</fullName>
    </submittedName>
</protein>
<organism evidence="1 2">
    <name type="scientific">Gossypium barbadense</name>
    <name type="common">Sea Island cotton</name>
    <name type="synonym">Hibiscus barbadensis</name>
    <dbReference type="NCBI Taxonomy" id="3634"/>
    <lineage>
        <taxon>Eukaryota</taxon>
        <taxon>Viridiplantae</taxon>
        <taxon>Streptophyta</taxon>
        <taxon>Embryophyta</taxon>
        <taxon>Tracheophyta</taxon>
        <taxon>Spermatophyta</taxon>
        <taxon>Magnoliopsida</taxon>
        <taxon>eudicotyledons</taxon>
        <taxon>Gunneridae</taxon>
        <taxon>Pentapetalae</taxon>
        <taxon>rosids</taxon>
        <taxon>malvids</taxon>
        <taxon>Malvales</taxon>
        <taxon>Malvaceae</taxon>
        <taxon>Malvoideae</taxon>
        <taxon>Gossypium</taxon>
    </lineage>
</organism>
<dbReference type="AlphaFoldDB" id="A0A2P5YVR6"/>
<evidence type="ECO:0000313" key="2">
    <source>
        <dbReference type="Proteomes" id="UP000239757"/>
    </source>
</evidence>
<gene>
    <name evidence="1" type="ORF">GOBAR_AA00872</name>
</gene>
<evidence type="ECO:0000313" key="1">
    <source>
        <dbReference type="EMBL" id="PPS19695.1"/>
    </source>
</evidence>
<accession>A0A2P5YVR6</accession>
<proteinExistence type="predicted"/>
<reference evidence="1 2" key="1">
    <citation type="submission" date="2015-01" db="EMBL/GenBank/DDBJ databases">
        <title>Genome of allotetraploid Gossypium barbadense reveals genomic plasticity and fiber elongation in cotton evolution.</title>
        <authorList>
            <person name="Chen X."/>
            <person name="Liu X."/>
            <person name="Zhao B."/>
            <person name="Zheng H."/>
            <person name="Hu Y."/>
            <person name="Lu G."/>
            <person name="Yang C."/>
            <person name="Chen J."/>
            <person name="Shan C."/>
            <person name="Zhang L."/>
            <person name="Zhou Y."/>
            <person name="Wang L."/>
            <person name="Guo W."/>
            <person name="Bai Y."/>
            <person name="Ruan J."/>
            <person name="Shangguan X."/>
            <person name="Mao Y."/>
            <person name="Jiang J."/>
            <person name="Zhu Y."/>
            <person name="Lei J."/>
            <person name="Kang H."/>
            <person name="Chen S."/>
            <person name="He X."/>
            <person name="Wang R."/>
            <person name="Wang Y."/>
            <person name="Chen J."/>
            <person name="Wang L."/>
            <person name="Yu S."/>
            <person name="Wang B."/>
            <person name="Wei J."/>
            <person name="Song S."/>
            <person name="Lu X."/>
            <person name="Gao Z."/>
            <person name="Gu W."/>
            <person name="Deng X."/>
            <person name="Ma D."/>
            <person name="Wang S."/>
            <person name="Liang W."/>
            <person name="Fang L."/>
            <person name="Cai C."/>
            <person name="Zhu X."/>
            <person name="Zhou B."/>
            <person name="Zhang Y."/>
            <person name="Chen Z."/>
            <person name="Xu S."/>
            <person name="Zhu R."/>
            <person name="Wang S."/>
            <person name="Zhang T."/>
            <person name="Zhao G."/>
        </authorList>
    </citation>
    <scope>NUCLEOTIDE SEQUENCE [LARGE SCALE GENOMIC DNA]</scope>
    <source>
        <strain evidence="2">cv. Xinhai21</strain>
        <tissue evidence="1">Leaf</tissue>
    </source>
</reference>
<dbReference type="EMBL" id="KZ662742">
    <property type="protein sequence ID" value="PPS19695.1"/>
    <property type="molecule type" value="Genomic_DNA"/>
</dbReference>
<sequence>MPPQISQEKFSRLKGLTLHDGESVRRYILVAIMCNHNQKYLRVFTVEPGSVHLHQRFTVKEDPNTWFERPKQSVENLFPQFYLVVRASMRQCSQISHRPWHILSHCSYPPLKFIETLYLNRACISAVRLDTMMVGISFTNEMMQLHMVFASNFQWSSDI</sequence>